<reference evidence="1 2" key="1">
    <citation type="journal article" date="2013" name="Genome Announc.">
        <title>Genome Sequences of Three hpAfrica2 Strains of Helicobacter pylori.</title>
        <authorList>
            <person name="Duncan S.S."/>
            <person name="Bertoli M.T."/>
            <person name="Kersulyte D."/>
            <person name="Valk P.L."/>
            <person name="Tamma S."/>
            <person name="Segal I."/>
            <person name="McClain M.S."/>
            <person name="Cover T.L."/>
            <person name="Berg D.E."/>
        </authorList>
    </citation>
    <scope>NUCLEOTIDE SEQUENCE [LARGE SCALE GENOMIC DNA]</scope>
    <source>
        <strain evidence="1">SouthAfrica20</strain>
    </source>
</reference>
<name>T1UB24_HELPX</name>
<dbReference type="EMBL" id="CP006691">
    <property type="protein sequence ID" value="AGT74479.1"/>
    <property type="molecule type" value="Genomic_DNA"/>
</dbReference>
<evidence type="ECO:0000313" key="2">
    <source>
        <dbReference type="Proteomes" id="UP000015920"/>
    </source>
</evidence>
<dbReference type="Proteomes" id="UP000015920">
    <property type="component" value="Chromosome"/>
</dbReference>
<gene>
    <name evidence="1" type="ORF">HPSA20_1260</name>
</gene>
<evidence type="ECO:0000313" key="1">
    <source>
        <dbReference type="EMBL" id="AGT74479.1"/>
    </source>
</evidence>
<protein>
    <submittedName>
        <fullName evidence="1">Uncharacterized protein</fullName>
    </submittedName>
</protein>
<dbReference type="HOGENOM" id="CLU_3344516_0_0_7"/>
<sequence length="37" mass="4258">MCLRIRRSLLLDALLGGGFKSKKISKLKIFKKQQLEP</sequence>
<dbReference type="PATRIC" id="fig|1352356.3.peg.1231"/>
<proteinExistence type="predicted"/>
<dbReference type="KEGG" id="hpys:HPSA20_1260"/>
<organism evidence="1 2">
    <name type="scientific">Helicobacter pylori SouthAfrica20</name>
    <dbReference type="NCBI Taxonomy" id="1352356"/>
    <lineage>
        <taxon>Bacteria</taxon>
        <taxon>Pseudomonadati</taxon>
        <taxon>Campylobacterota</taxon>
        <taxon>Epsilonproteobacteria</taxon>
        <taxon>Campylobacterales</taxon>
        <taxon>Helicobacteraceae</taxon>
        <taxon>Helicobacter</taxon>
    </lineage>
</organism>
<dbReference type="AlphaFoldDB" id="T1UB24"/>
<accession>T1UB24</accession>